<evidence type="ECO:0000256" key="4">
    <source>
        <dbReference type="ARBA" id="ARBA00035176"/>
    </source>
</evidence>
<accession>A0A5R9F6Y4</accession>
<dbReference type="HAMAP" id="MF_00294">
    <property type="entry name" value="Ribosomal_bL33"/>
    <property type="match status" value="1"/>
</dbReference>
<comment type="caution">
    <text evidence="6">The sequence shown here is derived from an EMBL/GenBank/DDBJ whole genome shotgun (WGS) entry which is preliminary data.</text>
</comment>
<dbReference type="PROSITE" id="PS00582">
    <property type="entry name" value="RIBOSOMAL_L33"/>
    <property type="match status" value="1"/>
</dbReference>
<dbReference type="SUPFAM" id="SSF57829">
    <property type="entry name" value="Zn-binding ribosomal proteins"/>
    <property type="match status" value="1"/>
</dbReference>
<comment type="similarity">
    <text evidence="1 5">Belongs to the bacterial ribosomal protein bL33 family.</text>
</comment>
<dbReference type="InterPro" id="IPR001705">
    <property type="entry name" value="Ribosomal_bL33"/>
</dbReference>
<dbReference type="InterPro" id="IPR018264">
    <property type="entry name" value="Ribosomal_bL33_CS"/>
</dbReference>
<organism evidence="6 7">
    <name type="scientific">Exobacillus caeni</name>
    <dbReference type="NCBI Taxonomy" id="2574798"/>
    <lineage>
        <taxon>Bacteria</taxon>
        <taxon>Bacillati</taxon>
        <taxon>Bacillota</taxon>
        <taxon>Bacilli</taxon>
        <taxon>Bacillales</taxon>
        <taxon>Guptibacillaceae</taxon>
        <taxon>Exobacillus</taxon>
    </lineage>
</organism>
<protein>
    <recommendedName>
        <fullName evidence="4 5">Large ribosomal subunit protein bL33</fullName>
    </recommendedName>
</protein>
<dbReference type="NCBIfam" id="NF001764">
    <property type="entry name" value="PRK00504.1"/>
    <property type="match status" value="1"/>
</dbReference>
<dbReference type="GO" id="GO:0005737">
    <property type="term" value="C:cytoplasm"/>
    <property type="evidence" value="ECO:0007669"/>
    <property type="project" value="UniProtKB-ARBA"/>
</dbReference>
<keyword evidence="2 5" id="KW-0689">Ribosomal protein</keyword>
<evidence type="ECO:0000256" key="5">
    <source>
        <dbReference type="HAMAP-Rule" id="MF_00294"/>
    </source>
</evidence>
<dbReference type="GO" id="GO:0006412">
    <property type="term" value="P:translation"/>
    <property type="evidence" value="ECO:0007669"/>
    <property type="project" value="UniProtKB-UniRule"/>
</dbReference>
<name>A0A5R9F6Y4_9BACL</name>
<dbReference type="RefSeq" id="WP_138128824.1">
    <property type="nucleotide sequence ID" value="NZ_SWLG01000020.1"/>
</dbReference>
<dbReference type="NCBIfam" id="TIGR01023">
    <property type="entry name" value="rpmG_bact"/>
    <property type="match status" value="1"/>
</dbReference>
<gene>
    <name evidence="5 6" type="primary">rpmG</name>
    <name evidence="6" type="ORF">FCL54_20105</name>
</gene>
<dbReference type="PANTHER" id="PTHR43168">
    <property type="entry name" value="50S RIBOSOMAL PROTEIN L33, CHLOROPLASTIC"/>
    <property type="match status" value="1"/>
</dbReference>
<reference evidence="6 7" key="1">
    <citation type="submission" date="2019-04" db="EMBL/GenBank/DDBJ databases">
        <title>Bacillus caeni sp. nov., a bacterium isolated from mangrove sediment.</title>
        <authorList>
            <person name="Huang H."/>
            <person name="Mo K."/>
            <person name="Hu Y."/>
        </authorList>
    </citation>
    <scope>NUCLEOTIDE SEQUENCE [LARGE SCALE GENOMIC DNA]</scope>
    <source>
        <strain evidence="6 7">HB172195</strain>
    </source>
</reference>
<evidence type="ECO:0000256" key="3">
    <source>
        <dbReference type="ARBA" id="ARBA00023274"/>
    </source>
</evidence>
<dbReference type="Gene3D" id="2.20.28.120">
    <property type="entry name" value="Ribosomal protein L33"/>
    <property type="match status" value="1"/>
</dbReference>
<sequence length="49" mass="5949">MRNKVILACTKCNRRNYTSMKNKQSSPDRIEVKKYCKYCNEHTIHRETK</sequence>
<dbReference type="GO" id="GO:0005840">
    <property type="term" value="C:ribosome"/>
    <property type="evidence" value="ECO:0007669"/>
    <property type="project" value="UniProtKB-KW"/>
</dbReference>
<dbReference type="InterPro" id="IPR038584">
    <property type="entry name" value="Ribosomal_bL33_sf"/>
</dbReference>
<dbReference type="OrthoDB" id="9801333at2"/>
<evidence type="ECO:0000313" key="6">
    <source>
        <dbReference type="EMBL" id="TLS35535.1"/>
    </source>
</evidence>
<dbReference type="Pfam" id="PF00471">
    <property type="entry name" value="Ribosomal_L33"/>
    <property type="match status" value="1"/>
</dbReference>
<dbReference type="GO" id="GO:0003735">
    <property type="term" value="F:structural constituent of ribosome"/>
    <property type="evidence" value="ECO:0007669"/>
    <property type="project" value="InterPro"/>
</dbReference>
<evidence type="ECO:0000313" key="7">
    <source>
        <dbReference type="Proteomes" id="UP000308230"/>
    </source>
</evidence>
<dbReference type="EMBL" id="SWLG01000020">
    <property type="protein sequence ID" value="TLS35535.1"/>
    <property type="molecule type" value="Genomic_DNA"/>
</dbReference>
<dbReference type="AlphaFoldDB" id="A0A5R9F6Y4"/>
<keyword evidence="3 5" id="KW-0687">Ribonucleoprotein</keyword>
<dbReference type="InterPro" id="IPR011332">
    <property type="entry name" value="Ribosomal_zn-bd"/>
</dbReference>
<evidence type="ECO:0000256" key="1">
    <source>
        <dbReference type="ARBA" id="ARBA00007596"/>
    </source>
</evidence>
<dbReference type="Proteomes" id="UP000308230">
    <property type="component" value="Unassembled WGS sequence"/>
</dbReference>
<dbReference type="PANTHER" id="PTHR43168:SF2">
    <property type="entry name" value="LARGE RIBOSOMAL SUBUNIT PROTEIN BL33C"/>
    <property type="match status" value="1"/>
</dbReference>
<keyword evidence="7" id="KW-1185">Reference proteome</keyword>
<dbReference type="NCBIfam" id="NF001860">
    <property type="entry name" value="PRK00595.1"/>
    <property type="match status" value="1"/>
</dbReference>
<dbReference type="GO" id="GO:1990904">
    <property type="term" value="C:ribonucleoprotein complex"/>
    <property type="evidence" value="ECO:0007669"/>
    <property type="project" value="UniProtKB-KW"/>
</dbReference>
<evidence type="ECO:0000256" key="2">
    <source>
        <dbReference type="ARBA" id="ARBA00022980"/>
    </source>
</evidence>
<proteinExistence type="inferred from homology"/>